<evidence type="ECO:0000313" key="2">
    <source>
        <dbReference type="Proteomes" id="UP000053268"/>
    </source>
</evidence>
<name>A0A194Q1G2_PAPXU</name>
<keyword evidence="2" id="KW-1185">Reference proteome</keyword>
<dbReference type="AlphaFoldDB" id="A0A194Q1G2"/>
<dbReference type="Proteomes" id="UP000053268">
    <property type="component" value="Unassembled WGS sequence"/>
</dbReference>
<proteinExistence type="predicted"/>
<reference evidence="1 2" key="1">
    <citation type="journal article" date="2015" name="Nat. Commun.">
        <title>Outbred genome sequencing and CRISPR/Cas9 gene editing in butterflies.</title>
        <authorList>
            <person name="Li X."/>
            <person name="Fan D."/>
            <person name="Zhang W."/>
            <person name="Liu G."/>
            <person name="Zhang L."/>
            <person name="Zhao L."/>
            <person name="Fang X."/>
            <person name="Chen L."/>
            <person name="Dong Y."/>
            <person name="Chen Y."/>
            <person name="Ding Y."/>
            <person name="Zhao R."/>
            <person name="Feng M."/>
            <person name="Zhu Y."/>
            <person name="Feng Y."/>
            <person name="Jiang X."/>
            <person name="Zhu D."/>
            <person name="Xiang H."/>
            <person name="Feng X."/>
            <person name="Li S."/>
            <person name="Wang J."/>
            <person name="Zhang G."/>
            <person name="Kronforst M.R."/>
            <person name="Wang W."/>
        </authorList>
    </citation>
    <scope>NUCLEOTIDE SEQUENCE [LARGE SCALE GENOMIC DNA]</scope>
    <source>
        <strain evidence="1">Ya'a_city_454_Px</strain>
        <tissue evidence="1">Whole body</tissue>
    </source>
</reference>
<accession>A0A194Q1G2</accession>
<organism evidence="1 2">
    <name type="scientific">Papilio xuthus</name>
    <name type="common">Asian swallowtail butterfly</name>
    <dbReference type="NCBI Taxonomy" id="66420"/>
    <lineage>
        <taxon>Eukaryota</taxon>
        <taxon>Metazoa</taxon>
        <taxon>Ecdysozoa</taxon>
        <taxon>Arthropoda</taxon>
        <taxon>Hexapoda</taxon>
        <taxon>Insecta</taxon>
        <taxon>Pterygota</taxon>
        <taxon>Neoptera</taxon>
        <taxon>Endopterygota</taxon>
        <taxon>Lepidoptera</taxon>
        <taxon>Glossata</taxon>
        <taxon>Ditrysia</taxon>
        <taxon>Papilionoidea</taxon>
        <taxon>Papilionidae</taxon>
        <taxon>Papilioninae</taxon>
        <taxon>Papilio</taxon>
    </lineage>
</organism>
<gene>
    <name evidence="1" type="ORF">RR46_03756</name>
</gene>
<sequence length="67" mass="7508">MTGKEIGARAAVLRGRLVAREWNACTMTIIDRSRCSAGYEISRRALTMRLDWQRPASGQGDSLFSVY</sequence>
<protein>
    <submittedName>
        <fullName evidence="1">Uncharacterized protein</fullName>
    </submittedName>
</protein>
<evidence type="ECO:0000313" key="1">
    <source>
        <dbReference type="EMBL" id="KPI99391.1"/>
    </source>
</evidence>
<dbReference type="EMBL" id="KQ459579">
    <property type="protein sequence ID" value="KPI99391.1"/>
    <property type="molecule type" value="Genomic_DNA"/>
</dbReference>